<dbReference type="Proteomes" id="UP000663852">
    <property type="component" value="Unassembled WGS sequence"/>
</dbReference>
<dbReference type="PANTHER" id="PTHR46601">
    <property type="entry name" value="ULP_PROTEASE DOMAIN-CONTAINING PROTEIN"/>
    <property type="match status" value="1"/>
</dbReference>
<sequence>MKIFSCSIVLGKLGLTVDGVKKCTKFGPKPTHPIGIRRIGLDLANYINKTGSSTSDNSLTNVNATQLLCRRCFEKETSGMRHFNNLDLNFKVEKMEVEEGCIWSEDEKGTPKASDVIEAEREYAVRKLNEVLKIFNLEPIVPRNTIQSKEKIDKVHRMLQEWLNCVITTSKLVPIVSSQQRTTLKPQTTIERRSSIDFSASEIEDFFHRLRCLFKKSSYHEQCTSHQARAAISQRTEHDDFSKPTDHRGNKSLDIKTQQTIQDFYLDDEISRQSPNTKDTRIAKDIGVVVIRYFHIKVSRSKFFTLRPYWIRQDCSHQVCMCIQHQNIDLLLTALNKKLKACLVASELIDKTVCADPSEDCYFNRCDECCNGKVSDLFANGYNFDEQFHISWSLWTTRNNHVELQHFTSSFNTIIDELNSRWSSFITHTYITRKQPHYIKSIKLNSSLTTYSVVHVDFAENFTFVAQNEVQSAYWSQKQATVYTVVTQTGADHRNMVLISNRMTHDTAFVCCTQKIIVAFIREEYPNVHKIHYVRYETT</sequence>
<dbReference type="PANTHER" id="PTHR46601:SF1">
    <property type="entry name" value="ADF-H DOMAIN-CONTAINING PROTEIN"/>
    <property type="match status" value="1"/>
</dbReference>
<dbReference type="EMBL" id="CAJNOR010005740">
    <property type="protein sequence ID" value="CAF1574594.1"/>
    <property type="molecule type" value="Genomic_DNA"/>
</dbReference>
<dbReference type="EMBL" id="CAJNOJ010001089">
    <property type="protein sequence ID" value="CAF1541986.1"/>
    <property type="molecule type" value="Genomic_DNA"/>
</dbReference>
<evidence type="ECO:0000313" key="2">
    <source>
        <dbReference type="EMBL" id="CAF1574594.1"/>
    </source>
</evidence>
<reference evidence="2" key="1">
    <citation type="submission" date="2021-02" db="EMBL/GenBank/DDBJ databases">
        <authorList>
            <person name="Nowell W R."/>
        </authorList>
    </citation>
    <scope>NUCLEOTIDE SEQUENCE</scope>
</reference>
<keyword evidence="3" id="KW-1185">Reference proteome</keyword>
<dbReference type="Proteomes" id="UP000663828">
    <property type="component" value="Unassembled WGS sequence"/>
</dbReference>
<protein>
    <submittedName>
        <fullName evidence="2">Uncharacterized protein</fullName>
    </submittedName>
</protein>
<accession>A0A815YT84</accession>
<name>A0A815YT84_ADIRI</name>
<gene>
    <name evidence="1" type="ORF">EDS130_LOCUS45388</name>
    <name evidence="2" type="ORF">XAT740_LOCUS44817</name>
</gene>
<dbReference type="AlphaFoldDB" id="A0A815YT84"/>
<organism evidence="2 3">
    <name type="scientific">Adineta ricciae</name>
    <name type="common">Rotifer</name>
    <dbReference type="NCBI Taxonomy" id="249248"/>
    <lineage>
        <taxon>Eukaryota</taxon>
        <taxon>Metazoa</taxon>
        <taxon>Spiralia</taxon>
        <taxon>Gnathifera</taxon>
        <taxon>Rotifera</taxon>
        <taxon>Eurotatoria</taxon>
        <taxon>Bdelloidea</taxon>
        <taxon>Adinetida</taxon>
        <taxon>Adinetidae</taxon>
        <taxon>Adineta</taxon>
    </lineage>
</organism>
<proteinExistence type="predicted"/>
<evidence type="ECO:0000313" key="1">
    <source>
        <dbReference type="EMBL" id="CAF1541986.1"/>
    </source>
</evidence>
<dbReference type="OrthoDB" id="8065116at2759"/>
<comment type="caution">
    <text evidence="2">The sequence shown here is derived from an EMBL/GenBank/DDBJ whole genome shotgun (WGS) entry which is preliminary data.</text>
</comment>
<evidence type="ECO:0000313" key="3">
    <source>
        <dbReference type="Proteomes" id="UP000663828"/>
    </source>
</evidence>